<name>A0A5M9N8M5_9EURO</name>
<feature type="compositionally biased region" description="Polar residues" evidence="1">
    <location>
        <begin position="242"/>
        <end position="255"/>
    </location>
</feature>
<feature type="compositionally biased region" description="Basic and acidic residues" evidence="1">
    <location>
        <begin position="124"/>
        <end position="136"/>
    </location>
</feature>
<dbReference type="RefSeq" id="XP_033430278.1">
    <property type="nucleotide sequence ID" value="XM_033568283.1"/>
</dbReference>
<dbReference type="GeneID" id="54326309"/>
<feature type="region of interest" description="Disordered" evidence="1">
    <location>
        <begin position="305"/>
        <end position="664"/>
    </location>
</feature>
<dbReference type="SMART" id="SM00384">
    <property type="entry name" value="AT_hook"/>
    <property type="match status" value="3"/>
</dbReference>
<feature type="compositionally biased region" description="Basic residues" evidence="1">
    <location>
        <begin position="429"/>
        <end position="438"/>
    </location>
</feature>
<feature type="region of interest" description="Disordered" evidence="1">
    <location>
        <begin position="242"/>
        <end position="282"/>
    </location>
</feature>
<feature type="compositionally biased region" description="Polar residues" evidence="1">
    <location>
        <begin position="504"/>
        <end position="515"/>
    </location>
</feature>
<dbReference type="OrthoDB" id="5404794at2759"/>
<feature type="compositionally biased region" description="Polar residues" evidence="1">
    <location>
        <begin position="551"/>
        <end position="603"/>
    </location>
</feature>
<dbReference type="EMBL" id="QUQM01000001">
    <property type="protein sequence ID" value="KAA8650917.1"/>
    <property type="molecule type" value="Genomic_DNA"/>
</dbReference>
<comment type="caution">
    <text evidence="2">The sequence shown here is derived from an EMBL/GenBank/DDBJ whole genome shotgun (WGS) entry which is preliminary data.</text>
</comment>
<gene>
    <name evidence="2" type="ORF">ATNIH1004_003607</name>
</gene>
<accession>A0A5M9N8M5</accession>
<dbReference type="VEuPathDB" id="FungiDB:EYZ11_001865"/>
<feature type="compositionally biased region" description="Polar residues" evidence="1">
    <location>
        <begin position="616"/>
        <end position="626"/>
    </location>
</feature>
<dbReference type="AlphaFoldDB" id="A0A5M9N8M5"/>
<proteinExistence type="predicted"/>
<feature type="region of interest" description="Disordered" evidence="1">
    <location>
        <begin position="113"/>
        <end position="142"/>
    </location>
</feature>
<feature type="compositionally biased region" description="Polar residues" evidence="1">
    <location>
        <begin position="386"/>
        <end position="398"/>
    </location>
</feature>
<feature type="region of interest" description="Disordered" evidence="1">
    <location>
        <begin position="1"/>
        <end position="53"/>
    </location>
</feature>
<feature type="compositionally biased region" description="Polar residues" evidence="1">
    <location>
        <begin position="464"/>
        <end position="476"/>
    </location>
</feature>
<evidence type="ECO:0000313" key="3">
    <source>
        <dbReference type="Proteomes" id="UP000324241"/>
    </source>
</evidence>
<protein>
    <submittedName>
        <fullName evidence="2">Uncharacterized protein</fullName>
    </submittedName>
</protein>
<dbReference type="GO" id="GO:0003677">
    <property type="term" value="F:DNA binding"/>
    <property type="evidence" value="ECO:0007669"/>
    <property type="project" value="InterPro"/>
</dbReference>
<organism evidence="2 3">
    <name type="scientific">Aspergillus tanneri</name>
    <dbReference type="NCBI Taxonomy" id="1220188"/>
    <lineage>
        <taxon>Eukaryota</taxon>
        <taxon>Fungi</taxon>
        <taxon>Dikarya</taxon>
        <taxon>Ascomycota</taxon>
        <taxon>Pezizomycotina</taxon>
        <taxon>Eurotiomycetes</taxon>
        <taxon>Eurotiomycetidae</taxon>
        <taxon>Eurotiales</taxon>
        <taxon>Aspergillaceae</taxon>
        <taxon>Aspergillus</taxon>
        <taxon>Aspergillus subgen. Circumdati</taxon>
    </lineage>
</organism>
<evidence type="ECO:0000313" key="2">
    <source>
        <dbReference type="EMBL" id="KAA8650917.1"/>
    </source>
</evidence>
<reference evidence="2 3" key="1">
    <citation type="submission" date="2019-08" db="EMBL/GenBank/DDBJ databases">
        <title>The genome sequence of a newly discovered highly antifungal drug resistant Aspergillus species, Aspergillus tanneri NIH 1004.</title>
        <authorList>
            <person name="Mounaud S."/>
            <person name="Singh I."/>
            <person name="Joardar V."/>
            <person name="Pakala S."/>
            <person name="Pakala S."/>
            <person name="Venepally P."/>
            <person name="Chung J.K."/>
            <person name="Losada L."/>
            <person name="Nierman W.C."/>
        </authorList>
    </citation>
    <scope>NUCLEOTIDE SEQUENCE [LARGE SCALE GENOMIC DNA]</scope>
    <source>
        <strain evidence="2 3">NIH1004</strain>
    </source>
</reference>
<sequence length="664" mass="72913">MPYDRVIRDSDDDDDPLLEECPSRIHPAPAHRSHTPDASYGDMSDDPLHGESSRQIAIDFDEFLISQGAAQAGISSSQQRREERWIPASVGDGSIGTMMTEIGLAQQQLFDGEDAHTSAQSGPRIEDEHDGSKTVENRNGFIDGQNGFQREINIIVDTGAVSLPSIQQLGAQNNGRMDSNPDDYYYQHVISAPVNHSTSLSSHGCAQSGTSYNIFESSLRPCESAYSENNTTLKSYQTISTQTMQKSPRRWSSIQGAPPSPHDTEPNSSILSAKAARSRSDNVNADEILQSLSVDERSLPVAIEIPPVGKKRGRPKKSLPDNDEENELAQPVGNQIVDQPSIPEKRRPGRPPKNQKMAETSVDRISQITHPDDTLPLPKQTDDETLNTAENNASQPPIQHSAPEPKATNISAENHDNKTNPLTNPTKDSKKKKLKRGKTTSVVLKKTYESDVEDDVIWVDERPSPTTLQDVTSAPFSVNIEIANPSPSHANVSDETRQDDENMMNPSNTIQQSEQAPKKRGRKRKKTSDQPQPIAEQPDNPPSYQHEESSHLNTDAHNPFSLDNHTTNIEANNTLPAQITSPEEQNTSSHSESPPKQTSISNAPMTPSKPPPGTPLQSSTDPNPDITTKGPDKHSPISSTSKVPYRVGLSRRARISPLLKIVRR</sequence>
<evidence type="ECO:0000256" key="1">
    <source>
        <dbReference type="SAM" id="MobiDB-lite"/>
    </source>
</evidence>
<dbReference type="InterPro" id="IPR017956">
    <property type="entry name" value="AT_hook_DNA-bd_motif"/>
</dbReference>
<dbReference type="Proteomes" id="UP000324241">
    <property type="component" value="Unassembled WGS sequence"/>
</dbReference>